<protein>
    <submittedName>
        <fullName evidence="2">Uncharacterized protein</fullName>
    </submittedName>
</protein>
<gene>
    <name evidence="2" type="ORF">KME25_15625</name>
</gene>
<proteinExistence type="predicted"/>
<dbReference type="Proteomes" id="UP000753908">
    <property type="component" value="Unassembled WGS sequence"/>
</dbReference>
<name>A0A951PLK9_9CYAN</name>
<comment type="caution">
    <text evidence="2">The sequence shown here is derived from an EMBL/GenBank/DDBJ whole genome shotgun (WGS) entry which is preliminary data.</text>
</comment>
<evidence type="ECO:0000313" key="2">
    <source>
        <dbReference type="EMBL" id="MBW4545856.1"/>
    </source>
</evidence>
<reference evidence="2" key="1">
    <citation type="submission" date="2021-05" db="EMBL/GenBank/DDBJ databases">
        <authorList>
            <person name="Pietrasiak N."/>
            <person name="Ward R."/>
            <person name="Stajich J.E."/>
            <person name="Kurbessoian T."/>
        </authorList>
    </citation>
    <scope>NUCLEOTIDE SEQUENCE</scope>
    <source>
        <strain evidence="2">CPER-KK1</strain>
    </source>
</reference>
<reference evidence="2" key="2">
    <citation type="journal article" date="2022" name="Microbiol. Resour. Announc.">
        <title>Metagenome Sequencing to Explore Phylogenomics of Terrestrial Cyanobacteria.</title>
        <authorList>
            <person name="Ward R.D."/>
            <person name="Stajich J.E."/>
            <person name="Johansen J.R."/>
            <person name="Huntemann M."/>
            <person name="Clum A."/>
            <person name="Foster B."/>
            <person name="Foster B."/>
            <person name="Roux S."/>
            <person name="Palaniappan K."/>
            <person name="Varghese N."/>
            <person name="Mukherjee S."/>
            <person name="Reddy T.B.K."/>
            <person name="Daum C."/>
            <person name="Copeland A."/>
            <person name="Chen I.A."/>
            <person name="Ivanova N.N."/>
            <person name="Kyrpides N.C."/>
            <person name="Shapiro N."/>
            <person name="Eloe-Fadrosh E.A."/>
            <person name="Pietrasiak N."/>
        </authorList>
    </citation>
    <scope>NUCLEOTIDE SEQUENCE</scope>
    <source>
        <strain evidence="2">CPER-KK1</strain>
    </source>
</reference>
<evidence type="ECO:0000256" key="1">
    <source>
        <dbReference type="SAM" id="MobiDB-lite"/>
    </source>
</evidence>
<organism evidence="2 3">
    <name type="scientific">Symplocastrum torsivum CPER-KK1</name>
    <dbReference type="NCBI Taxonomy" id="450513"/>
    <lineage>
        <taxon>Bacteria</taxon>
        <taxon>Bacillati</taxon>
        <taxon>Cyanobacteriota</taxon>
        <taxon>Cyanophyceae</taxon>
        <taxon>Oscillatoriophycideae</taxon>
        <taxon>Oscillatoriales</taxon>
        <taxon>Microcoleaceae</taxon>
        <taxon>Symplocastrum</taxon>
    </lineage>
</organism>
<evidence type="ECO:0000313" key="3">
    <source>
        <dbReference type="Proteomes" id="UP000753908"/>
    </source>
</evidence>
<feature type="region of interest" description="Disordered" evidence="1">
    <location>
        <begin position="35"/>
        <end position="57"/>
    </location>
</feature>
<dbReference type="AlphaFoldDB" id="A0A951PLK9"/>
<sequence length="76" mass="8740">MSLQELREQALQLSVSDRLELMSAILQSLQHELRPRPERKGAAQRMRGLLKTDAPPPTDAEVEAMLEERLVEKYLQ</sequence>
<accession>A0A951PLK9</accession>
<dbReference type="EMBL" id="JAHHIF010000018">
    <property type="protein sequence ID" value="MBW4545856.1"/>
    <property type="molecule type" value="Genomic_DNA"/>
</dbReference>